<evidence type="ECO:0000256" key="1">
    <source>
        <dbReference type="ARBA" id="ARBA00009817"/>
    </source>
</evidence>
<dbReference type="OrthoDB" id="6424451at2759"/>
<dbReference type="EMBL" id="LSYV01000005">
    <property type="protein sequence ID" value="KXZ54515.1"/>
    <property type="molecule type" value="Genomic_DNA"/>
</dbReference>
<feature type="region of interest" description="Disordered" evidence="2">
    <location>
        <begin position="301"/>
        <end position="323"/>
    </location>
</feature>
<gene>
    <name evidence="4" type="ORF">GPECTOR_4g580</name>
</gene>
<accession>A0A150GXH7</accession>
<dbReference type="Gene3D" id="3.20.80.10">
    <property type="entry name" value="Regulatory factor, effector binding domain"/>
    <property type="match status" value="1"/>
</dbReference>
<keyword evidence="3" id="KW-0732">Signal</keyword>
<reference evidence="5" key="1">
    <citation type="journal article" date="2016" name="Nat. Commun.">
        <title>The Gonium pectorale genome demonstrates co-option of cell cycle regulation during the evolution of multicellularity.</title>
        <authorList>
            <person name="Hanschen E.R."/>
            <person name="Marriage T.N."/>
            <person name="Ferris P.J."/>
            <person name="Hamaji T."/>
            <person name="Toyoda A."/>
            <person name="Fujiyama A."/>
            <person name="Neme R."/>
            <person name="Noguchi H."/>
            <person name="Minakuchi Y."/>
            <person name="Suzuki M."/>
            <person name="Kawai-Toyooka H."/>
            <person name="Smith D.R."/>
            <person name="Sparks H."/>
            <person name="Anderson J."/>
            <person name="Bakaric R."/>
            <person name="Luria V."/>
            <person name="Karger A."/>
            <person name="Kirschner M.W."/>
            <person name="Durand P.M."/>
            <person name="Michod R.E."/>
            <person name="Nozaki H."/>
            <person name="Olson B.J."/>
        </authorList>
    </citation>
    <scope>NUCLEOTIDE SEQUENCE [LARGE SCALE GENOMIC DNA]</scope>
    <source>
        <strain evidence="5">NIES-2863</strain>
    </source>
</reference>
<dbReference type="Pfam" id="PF04832">
    <property type="entry name" value="SOUL"/>
    <property type="match status" value="1"/>
</dbReference>
<dbReference type="FunFam" id="3.20.80.10:FF:000002">
    <property type="entry name" value="Heme-binding protein 2"/>
    <property type="match status" value="1"/>
</dbReference>
<evidence type="ECO:0000313" key="4">
    <source>
        <dbReference type="EMBL" id="KXZ54515.1"/>
    </source>
</evidence>
<feature type="compositionally biased region" description="Low complexity" evidence="2">
    <location>
        <begin position="252"/>
        <end position="283"/>
    </location>
</feature>
<sequence>MKRAAIIAAAALIAVVAAGPCLAGRIDRAGTEASGAREGKAGGLSWNPPSFCRNKDCPEFTIIQTRDDVELRRYKPAHWITTNVSNAKWGDAYDEGYKRLQKYVSGDNVNGTRMEQTNPSFTLLYVADAKARTLQSTYTIEYFVPHELQDAPPAPTAQDVGLLRVEEQDVWVLSFGGFATEDVVVQRGFDFITNLTGDGIDVHTEFIGLALYDQPARLVARHNEIWLWAKQPAPSTSTSASVSKDAKRARASAKATGSGSASASASASASGQAAEAVAKGRAAAQEAAEGIKRAFEEAWARATGDGKVESGKRSGRFSQGAGN</sequence>
<dbReference type="AlphaFoldDB" id="A0A150GXH7"/>
<comment type="similarity">
    <text evidence="1">Belongs to the HEBP family.</text>
</comment>
<evidence type="ECO:0000313" key="5">
    <source>
        <dbReference type="Proteomes" id="UP000075714"/>
    </source>
</evidence>
<evidence type="ECO:0000256" key="2">
    <source>
        <dbReference type="SAM" id="MobiDB-lite"/>
    </source>
</evidence>
<proteinExistence type="inferred from homology"/>
<name>A0A150GXH7_GONPE</name>
<protein>
    <recommendedName>
        <fullName evidence="6">Heme-binding protein 2</fullName>
    </recommendedName>
</protein>
<comment type="caution">
    <text evidence="4">The sequence shown here is derived from an EMBL/GenBank/DDBJ whole genome shotgun (WGS) entry which is preliminary data.</text>
</comment>
<feature type="chain" id="PRO_5007562311" description="Heme-binding protein 2" evidence="3">
    <location>
        <begin position="24"/>
        <end position="323"/>
    </location>
</feature>
<feature type="signal peptide" evidence="3">
    <location>
        <begin position="1"/>
        <end position="23"/>
    </location>
</feature>
<dbReference type="PANTHER" id="PTHR11220:SF1">
    <property type="entry name" value="HEME-BINDING PROTEIN 2"/>
    <property type="match status" value="1"/>
</dbReference>
<dbReference type="InterPro" id="IPR011256">
    <property type="entry name" value="Reg_factor_effector_dom_sf"/>
</dbReference>
<organism evidence="4 5">
    <name type="scientific">Gonium pectorale</name>
    <name type="common">Green alga</name>
    <dbReference type="NCBI Taxonomy" id="33097"/>
    <lineage>
        <taxon>Eukaryota</taxon>
        <taxon>Viridiplantae</taxon>
        <taxon>Chlorophyta</taxon>
        <taxon>core chlorophytes</taxon>
        <taxon>Chlorophyceae</taxon>
        <taxon>CS clade</taxon>
        <taxon>Chlamydomonadales</taxon>
        <taxon>Volvocaceae</taxon>
        <taxon>Gonium</taxon>
    </lineage>
</organism>
<dbReference type="InterPro" id="IPR006917">
    <property type="entry name" value="SOUL_heme-bd"/>
</dbReference>
<evidence type="ECO:0008006" key="6">
    <source>
        <dbReference type="Google" id="ProtNLM"/>
    </source>
</evidence>
<keyword evidence="5" id="KW-1185">Reference proteome</keyword>
<dbReference type="PANTHER" id="PTHR11220">
    <property type="entry name" value="HEME-BINDING PROTEIN-RELATED"/>
    <property type="match status" value="1"/>
</dbReference>
<feature type="region of interest" description="Disordered" evidence="2">
    <location>
        <begin position="251"/>
        <end position="283"/>
    </location>
</feature>
<evidence type="ECO:0000256" key="3">
    <source>
        <dbReference type="SAM" id="SignalP"/>
    </source>
</evidence>
<dbReference type="SUPFAM" id="SSF55136">
    <property type="entry name" value="Probable bacterial effector-binding domain"/>
    <property type="match status" value="1"/>
</dbReference>
<feature type="compositionally biased region" description="Basic and acidic residues" evidence="2">
    <location>
        <begin position="301"/>
        <end position="312"/>
    </location>
</feature>
<dbReference type="Proteomes" id="UP000075714">
    <property type="component" value="Unassembled WGS sequence"/>
</dbReference>